<dbReference type="SUPFAM" id="SSF81665">
    <property type="entry name" value="Calcium ATPase, transmembrane domain M"/>
    <property type="match status" value="1"/>
</dbReference>
<dbReference type="AlphaFoldDB" id="A0A0H3A824"/>
<dbReference type="KEGG" id="dvl:Dvul_1180"/>
<dbReference type="GO" id="GO:0016887">
    <property type="term" value="F:ATP hydrolysis activity"/>
    <property type="evidence" value="ECO:0007669"/>
    <property type="project" value="InterPro"/>
</dbReference>
<dbReference type="GO" id="GO:0030007">
    <property type="term" value="P:intracellular potassium ion homeostasis"/>
    <property type="evidence" value="ECO:0007669"/>
    <property type="project" value="TreeGrafter"/>
</dbReference>
<evidence type="ECO:0000256" key="3">
    <source>
        <dbReference type="ARBA" id="ARBA00022553"/>
    </source>
</evidence>
<keyword evidence="4 11" id="KW-0812">Transmembrane</keyword>
<dbReference type="EMBL" id="CP000527">
    <property type="protein sequence ID" value="ABM28200.1"/>
    <property type="molecule type" value="Genomic_DNA"/>
</dbReference>
<dbReference type="Gene3D" id="2.70.150.10">
    <property type="entry name" value="Calcium-transporting ATPase, cytoplasmic transduction domain A"/>
    <property type="match status" value="1"/>
</dbReference>
<dbReference type="FunFam" id="3.40.50.1000:FF:000028">
    <property type="entry name" value="Calcium-transporting P-type ATPase, putative"/>
    <property type="match status" value="1"/>
</dbReference>
<reference evidence="14" key="1">
    <citation type="journal article" date="2009" name="Environ. Microbiol.">
        <title>Contribution of mobile genetic elements to Desulfovibrio vulgaris genome plasticity.</title>
        <authorList>
            <person name="Walker C.B."/>
            <person name="Stolyar S."/>
            <person name="Chivian D."/>
            <person name="Pinel N."/>
            <person name="Gabster J.A."/>
            <person name="Dehal P.S."/>
            <person name="He Z."/>
            <person name="Yang Z.K."/>
            <person name="Yen H.C."/>
            <person name="Zhou J."/>
            <person name="Wall J.D."/>
            <person name="Hazen T.C."/>
            <person name="Arkin A.P."/>
            <person name="Stahl D.A."/>
        </authorList>
    </citation>
    <scope>NUCLEOTIDE SEQUENCE [LARGE SCALE GENOMIC DNA]</scope>
    <source>
        <strain evidence="14">DP4</strain>
    </source>
</reference>
<dbReference type="FunFam" id="3.40.50.1000:FF:000001">
    <property type="entry name" value="Phospholipid-transporting ATPase IC"/>
    <property type="match status" value="1"/>
</dbReference>
<evidence type="ECO:0000256" key="6">
    <source>
        <dbReference type="ARBA" id="ARBA00022840"/>
    </source>
</evidence>
<evidence type="ECO:0000256" key="8">
    <source>
        <dbReference type="ARBA" id="ARBA00022967"/>
    </source>
</evidence>
<dbReference type="SFLD" id="SFLDS00003">
    <property type="entry name" value="Haloacid_Dehalogenase"/>
    <property type="match status" value="1"/>
</dbReference>
<evidence type="ECO:0000256" key="9">
    <source>
        <dbReference type="ARBA" id="ARBA00022989"/>
    </source>
</evidence>
<evidence type="ECO:0000313" key="13">
    <source>
        <dbReference type="EMBL" id="ABM28200.1"/>
    </source>
</evidence>
<dbReference type="InterPro" id="IPR004014">
    <property type="entry name" value="ATPase_P-typ_cation-transptr_N"/>
</dbReference>
<evidence type="ECO:0000313" key="14">
    <source>
        <dbReference type="Proteomes" id="UP000009173"/>
    </source>
</evidence>
<comment type="similarity">
    <text evidence="2">Belongs to the cation transport ATPase (P-type) (TC 3.A.3) family. Type IIA subfamily.</text>
</comment>
<dbReference type="Pfam" id="PF13246">
    <property type="entry name" value="Cation_ATPase"/>
    <property type="match status" value="1"/>
</dbReference>
<dbReference type="PROSITE" id="PS00154">
    <property type="entry name" value="ATPASE_E1_E2"/>
    <property type="match status" value="1"/>
</dbReference>
<dbReference type="GO" id="GO:0012505">
    <property type="term" value="C:endomembrane system"/>
    <property type="evidence" value="ECO:0007669"/>
    <property type="project" value="UniProtKB-SubCell"/>
</dbReference>
<dbReference type="NCBIfam" id="TIGR01494">
    <property type="entry name" value="ATPase_P-type"/>
    <property type="match status" value="3"/>
</dbReference>
<dbReference type="PANTHER" id="PTHR43294">
    <property type="entry name" value="SODIUM/POTASSIUM-TRANSPORTING ATPASE SUBUNIT ALPHA"/>
    <property type="match status" value="1"/>
</dbReference>
<keyword evidence="7" id="KW-0460">Magnesium</keyword>
<accession>A0A0H3A824</accession>
<dbReference type="SUPFAM" id="SSF56784">
    <property type="entry name" value="HAD-like"/>
    <property type="match status" value="1"/>
</dbReference>
<dbReference type="FunFam" id="2.70.150.10:FF:000160">
    <property type="entry name" value="Sarcoplasmic/endoplasmic reticulum calcium ATPase 1"/>
    <property type="match status" value="1"/>
</dbReference>
<dbReference type="Pfam" id="PF00689">
    <property type="entry name" value="Cation_ATPase_C"/>
    <property type="match status" value="1"/>
</dbReference>
<evidence type="ECO:0000256" key="11">
    <source>
        <dbReference type="SAM" id="Phobius"/>
    </source>
</evidence>
<keyword evidence="5" id="KW-0547">Nucleotide-binding</keyword>
<dbReference type="InterPro" id="IPR008250">
    <property type="entry name" value="ATPase_P-typ_transduc_dom_A_sf"/>
</dbReference>
<feature type="transmembrane region" description="Helical" evidence="11">
    <location>
        <begin position="275"/>
        <end position="301"/>
    </location>
</feature>
<dbReference type="Pfam" id="PF00122">
    <property type="entry name" value="E1-E2_ATPase"/>
    <property type="match status" value="1"/>
</dbReference>
<keyword evidence="3" id="KW-0597">Phosphoprotein</keyword>
<keyword evidence="6" id="KW-0067">ATP-binding</keyword>
<protein>
    <submittedName>
        <fullName evidence="13">ATPase, P-type (Transporting), HAD superfamily, subfamily IC</fullName>
    </submittedName>
</protein>
<dbReference type="SUPFAM" id="SSF81653">
    <property type="entry name" value="Calcium ATPase, transduction domain A"/>
    <property type="match status" value="1"/>
</dbReference>
<keyword evidence="9 11" id="KW-1133">Transmembrane helix</keyword>
<dbReference type="GO" id="GO:0005886">
    <property type="term" value="C:plasma membrane"/>
    <property type="evidence" value="ECO:0007669"/>
    <property type="project" value="TreeGrafter"/>
</dbReference>
<feature type="transmembrane region" description="Helical" evidence="11">
    <location>
        <begin position="818"/>
        <end position="836"/>
    </location>
</feature>
<dbReference type="Gene3D" id="1.20.1110.10">
    <property type="entry name" value="Calcium-transporting ATPase, transmembrane domain"/>
    <property type="match status" value="1"/>
</dbReference>
<dbReference type="Gene3D" id="3.40.1110.10">
    <property type="entry name" value="Calcium-transporting ATPase, cytoplasmic domain N"/>
    <property type="match status" value="1"/>
</dbReference>
<gene>
    <name evidence="13" type="ordered locus">Dvul_1180</name>
</gene>
<dbReference type="InterPro" id="IPR050510">
    <property type="entry name" value="Cation_transp_ATPase_P-type"/>
</dbReference>
<dbReference type="PRINTS" id="PR00119">
    <property type="entry name" value="CATATPASE"/>
</dbReference>
<dbReference type="InterPro" id="IPR018303">
    <property type="entry name" value="ATPase_P-typ_P_site"/>
</dbReference>
<dbReference type="SFLD" id="SFLDF00027">
    <property type="entry name" value="p-type_atpase"/>
    <property type="match status" value="1"/>
</dbReference>
<feature type="transmembrane region" description="Helical" evidence="11">
    <location>
        <begin position="249"/>
        <end position="269"/>
    </location>
</feature>
<dbReference type="InterPro" id="IPR023298">
    <property type="entry name" value="ATPase_P-typ_TM_dom_sf"/>
</dbReference>
<evidence type="ECO:0000256" key="1">
    <source>
        <dbReference type="ARBA" id="ARBA00004127"/>
    </source>
</evidence>
<dbReference type="Gene3D" id="3.40.50.1000">
    <property type="entry name" value="HAD superfamily/HAD-like"/>
    <property type="match status" value="1"/>
</dbReference>
<dbReference type="CDD" id="cd02080">
    <property type="entry name" value="P-type_ATPase_cation"/>
    <property type="match status" value="1"/>
</dbReference>
<dbReference type="GO" id="GO:0006883">
    <property type="term" value="P:intracellular sodium ion homeostasis"/>
    <property type="evidence" value="ECO:0007669"/>
    <property type="project" value="TreeGrafter"/>
</dbReference>
<dbReference type="GO" id="GO:0036376">
    <property type="term" value="P:sodium ion export across plasma membrane"/>
    <property type="evidence" value="ECO:0007669"/>
    <property type="project" value="TreeGrafter"/>
</dbReference>
<evidence type="ECO:0000256" key="2">
    <source>
        <dbReference type="ARBA" id="ARBA00005675"/>
    </source>
</evidence>
<evidence type="ECO:0000256" key="7">
    <source>
        <dbReference type="ARBA" id="ARBA00022842"/>
    </source>
</evidence>
<dbReference type="InterPro" id="IPR044492">
    <property type="entry name" value="P_typ_ATPase_HD_dom"/>
</dbReference>
<dbReference type="SMART" id="SM00831">
    <property type="entry name" value="Cation_ATPase_N"/>
    <property type="match status" value="1"/>
</dbReference>
<dbReference type="Proteomes" id="UP000009173">
    <property type="component" value="Chromosome"/>
</dbReference>
<evidence type="ECO:0000256" key="5">
    <source>
        <dbReference type="ARBA" id="ARBA00022741"/>
    </source>
</evidence>
<dbReference type="InterPro" id="IPR006068">
    <property type="entry name" value="ATPase_P-typ_cation-transptr_C"/>
</dbReference>
<feature type="transmembrane region" description="Helical" evidence="11">
    <location>
        <begin position="787"/>
        <end position="806"/>
    </location>
</feature>
<feature type="transmembrane region" description="Helical" evidence="11">
    <location>
        <begin position="857"/>
        <end position="875"/>
    </location>
</feature>
<keyword evidence="8" id="KW-1278">Translocase</keyword>
<dbReference type="GO" id="GO:0005391">
    <property type="term" value="F:P-type sodium:potassium-exchanging transporter activity"/>
    <property type="evidence" value="ECO:0007669"/>
    <property type="project" value="TreeGrafter"/>
</dbReference>
<dbReference type="SUPFAM" id="SSF81660">
    <property type="entry name" value="Metal cation-transporting ATPase, ATP-binding domain N"/>
    <property type="match status" value="1"/>
</dbReference>
<organism evidence="13 14">
    <name type="scientific">Nitratidesulfovibrio vulgaris (strain DP4)</name>
    <name type="common">Desulfovibrio vulgaris</name>
    <dbReference type="NCBI Taxonomy" id="391774"/>
    <lineage>
        <taxon>Bacteria</taxon>
        <taxon>Pseudomonadati</taxon>
        <taxon>Thermodesulfobacteriota</taxon>
        <taxon>Desulfovibrionia</taxon>
        <taxon>Desulfovibrionales</taxon>
        <taxon>Desulfovibrionaceae</taxon>
        <taxon>Nitratidesulfovibrio</taxon>
    </lineage>
</organism>
<evidence type="ECO:0000256" key="10">
    <source>
        <dbReference type="ARBA" id="ARBA00023136"/>
    </source>
</evidence>
<dbReference type="InterPro" id="IPR001757">
    <property type="entry name" value="P_typ_ATPase"/>
</dbReference>
<dbReference type="RefSeq" id="WP_011792120.1">
    <property type="nucleotide sequence ID" value="NC_008751.1"/>
</dbReference>
<dbReference type="Pfam" id="PF00690">
    <property type="entry name" value="Cation_ATPase_N"/>
    <property type="match status" value="1"/>
</dbReference>
<name>A0A0H3A824_NITV4</name>
<dbReference type="SFLD" id="SFLDG00002">
    <property type="entry name" value="C1.7:_P-type_atpase_like"/>
    <property type="match status" value="1"/>
</dbReference>
<evidence type="ECO:0000256" key="4">
    <source>
        <dbReference type="ARBA" id="ARBA00022692"/>
    </source>
</evidence>
<feature type="transmembrane region" description="Helical" evidence="11">
    <location>
        <begin position="86"/>
        <end position="102"/>
    </location>
</feature>
<feature type="transmembrane region" description="Helical" evidence="11">
    <location>
        <begin position="714"/>
        <end position="739"/>
    </location>
</feature>
<feature type="domain" description="Cation-transporting P-type ATPase N-terminal" evidence="12">
    <location>
        <begin position="8"/>
        <end position="82"/>
    </location>
</feature>
<dbReference type="InterPro" id="IPR036412">
    <property type="entry name" value="HAD-like_sf"/>
</dbReference>
<dbReference type="InterPro" id="IPR023214">
    <property type="entry name" value="HAD_sf"/>
</dbReference>
<dbReference type="InterPro" id="IPR023299">
    <property type="entry name" value="ATPase_P-typ_cyto_dom_N"/>
</dbReference>
<dbReference type="GO" id="GO:1902600">
    <property type="term" value="P:proton transmembrane transport"/>
    <property type="evidence" value="ECO:0007669"/>
    <property type="project" value="TreeGrafter"/>
</dbReference>
<feature type="transmembrane region" description="Helical" evidence="11">
    <location>
        <begin position="887"/>
        <end position="904"/>
    </location>
</feature>
<comment type="subcellular location">
    <subcellularLocation>
        <location evidence="1">Endomembrane system</location>
        <topology evidence="1">Multi-pass membrane protein</topology>
    </subcellularLocation>
</comment>
<dbReference type="HOGENOM" id="CLU_002360_3_3_7"/>
<dbReference type="GO" id="GO:0005524">
    <property type="term" value="F:ATP binding"/>
    <property type="evidence" value="ECO:0007669"/>
    <property type="project" value="UniProtKB-KW"/>
</dbReference>
<proteinExistence type="inferred from homology"/>
<evidence type="ECO:0000259" key="12">
    <source>
        <dbReference type="SMART" id="SM00831"/>
    </source>
</evidence>
<dbReference type="Pfam" id="PF08282">
    <property type="entry name" value="Hydrolase_3"/>
    <property type="match status" value="1"/>
</dbReference>
<keyword evidence="10 11" id="KW-0472">Membrane</keyword>
<sequence length="917" mass="96467">MDSLTGKLWHHLSAEKATEALQTDPQKGLDTFEVQRRAVEFGPNALTGRRGKTPLERFLLQFHQPLIYVLLLSGLITAVLGEVVDSSVIIGVVLVNAIVGYIQEAKAAGALEALARSMVAEAEVVRSGGVRRIGAVDLVPGDVVLLRSGDKVPADLRLVTVKDLRVDESALTGESVPVSKAVGTLPRETVLADRTNMAYASALVTYGTATGVVVATGDHTEIGRISTMVHEADTLATPLTRRIEKFSHLLLWAIMALAVLTFVAGVARGEKAAEMFMAAVALAVGAIPEGLPAAVTVILAIGVSRMASRGAIIRNLPAVETLGGASVICSDKTGTLTENRMTVTALYAAGRRYAVTGTGYRPTGDIMPSGEAYAPAGDDAHRGLAMAELSGRKALFATLLGGALCNDTRIEATPEGDKVEGDPTEAALLVVAAKAGIHVADALRTAPRADALPFESEHQYMATLHHGEAGPVVYVKGSVEAVLSRADRMLLDDGTLVPLDVAAFREEVERMAVQGLRVLALAQRVDGVGVAHLTHDDVASGLVVVGLQGMIDPPRAEAVAAVAAFHGAGVKVKMITGDHAVTAAAIGKQIGLGDAGCPGDPACKVLTGAQLAGLTDDELVRHAAETSIFARVAPEQKLRLVMALQSRGEVVAMTGDGVNDAPALKQADIGVAMGHGGTEAAKEASDMVLTDDNFATIKAAVEEGRGVYDNLLKFIVWTLPTNLGEGLVILVAVLLGMALPILPVQILWINMTTASILGIMLAFEPMEPGLMQRKPRDPAHPILDRELFRRIVLVGSLLLVSAFGLYKFELAQGHTQEAARTVAVNVFVLVQTFYLFNSRSFTRSPFELGIMSNPWTLLGAACMIVLQVAFTYVPVMNGLFGSAPIGLGAWLRILGVSVLAYGVVEADKKLRARGALK</sequence>
<dbReference type="PRINTS" id="PR00120">
    <property type="entry name" value="HATPASE"/>
</dbReference>
<feature type="transmembrane region" description="Helical" evidence="11">
    <location>
        <begin position="745"/>
        <end position="766"/>
    </location>
</feature>
<dbReference type="PANTHER" id="PTHR43294:SF20">
    <property type="entry name" value="P-TYPE ATPASE"/>
    <property type="match status" value="1"/>
</dbReference>
<feature type="transmembrane region" description="Helical" evidence="11">
    <location>
        <begin position="58"/>
        <end position="80"/>
    </location>
</feature>
<dbReference type="InterPro" id="IPR059000">
    <property type="entry name" value="ATPase_P-type_domA"/>
</dbReference>
<dbReference type="GO" id="GO:1990573">
    <property type="term" value="P:potassium ion import across plasma membrane"/>
    <property type="evidence" value="ECO:0007669"/>
    <property type="project" value="TreeGrafter"/>
</dbReference>